<comment type="similarity">
    <text evidence="2">Belongs to the elicitin family.</text>
</comment>
<protein>
    <submittedName>
        <fullName evidence="8">Elicitinlike protein putative</fullName>
    </submittedName>
</protein>
<dbReference type="EMBL" id="FR824079">
    <property type="protein sequence ID" value="CCA17413.1"/>
    <property type="molecule type" value="Genomic_DNA"/>
</dbReference>
<dbReference type="SUPFAM" id="SSF48647">
    <property type="entry name" value="Fungal elicitin"/>
    <property type="match status" value="1"/>
</dbReference>
<gene>
    <name evidence="8" type="primary">AlNc14C34G3088</name>
    <name evidence="8" type="ORF">ALNC14_035560</name>
</gene>
<feature type="compositionally biased region" description="Basic and acidic residues" evidence="6">
    <location>
        <begin position="148"/>
        <end position="168"/>
    </location>
</feature>
<proteinExistence type="inferred from homology"/>
<dbReference type="HOGENOM" id="CLU_117427_0_0_1"/>
<feature type="compositionally biased region" description="Low complexity" evidence="6">
    <location>
        <begin position="135"/>
        <end position="147"/>
    </location>
</feature>
<reference evidence="8" key="2">
    <citation type="submission" date="2011-02" db="EMBL/GenBank/DDBJ databases">
        <authorList>
            <person name="MacLean D."/>
        </authorList>
    </citation>
    <scope>NUCLEOTIDE SEQUENCE</scope>
</reference>
<keyword evidence="3" id="KW-0964">Secreted</keyword>
<evidence type="ECO:0000256" key="7">
    <source>
        <dbReference type="SAM" id="Phobius"/>
    </source>
</evidence>
<feature type="compositionally biased region" description="Polar residues" evidence="6">
    <location>
        <begin position="119"/>
        <end position="129"/>
    </location>
</feature>
<keyword evidence="7" id="KW-0472">Membrane</keyword>
<dbReference type="InterPro" id="IPR036470">
    <property type="entry name" value="Elicitin_sf"/>
</dbReference>
<evidence type="ECO:0000313" key="8">
    <source>
        <dbReference type="EMBL" id="CCA17413.1"/>
    </source>
</evidence>
<feature type="transmembrane region" description="Helical" evidence="7">
    <location>
        <begin position="6"/>
        <end position="26"/>
    </location>
</feature>
<evidence type="ECO:0000256" key="3">
    <source>
        <dbReference type="ARBA" id="ARBA00022525"/>
    </source>
</evidence>
<keyword evidence="4" id="KW-0928">Hypersensitive response elicitation</keyword>
<dbReference type="GO" id="GO:0052040">
    <property type="term" value="P:symbiont-mediated perturbation of host programmed cell death"/>
    <property type="evidence" value="ECO:0007669"/>
    <property type="project" value="UniProtKB-KW"/>
</dbReference>
<keyword evidence="7" id="KW-1133">Transmembrane helix</keyword>
<reference evidence="8" key="1">
    <citation type="journal article" date="2011" name="PLoS Biol.">
        <title>Gene gain and loss during evolution of obligate parasitism in the white rust pathogen of Arabidopsis thaliana.</title>
        <authorList>
            <person name="Kemen E."/>
            <person name="Gardiner A."/>
            <person name="Schultz-Larsen T."/>
            <person name="Kemen A.C."/>
            <person name="Balmuth A.L."/>
            <person name="Robert-Seilaniantz A."/>
            <person name="Bailey K."/>
            <person name="Holub E."/>
            <person name="Studholme D.J."/>
            <person name="Maclean D."/>
            <person name="Jones J.D."/>
        </authorList>
    </citation>
    <scope>NUCLEOTIDE SEQUENCE</scope>
</reference>
<sequence length="201" mass="22221">MRITSYFLYVSLYEVIFTCIYANYACDIFQIQSKLLPNGTEYNDACQSKTGYNIFLLDKYPSEEQVQTLSHTRECTDVLNQINSRANQLIQCDVNVNGTNVSYGWLISTWLMGKTGNPLNETESMSDDNGSYDVEPSSLTNSTSESDSTSKDEDVGKQEVPKKKEVKPAHASASTESKGTSVCFSFMIGSISALVVFIATA</sequence>
<accession>F0W8F8</accession>
<organism evidence="8">
    <name type="scientific">Albugo laibachii Nc14</name>
    <dbReference type="NCBI Taxonomy" id="890382"/>
    <lineage>
        <taxon>Eukaryota</taxon>
        <taxon>Sar</taxon>
        <taxon>Stramenopiles</taxon>
        <taxon>Oomycota</taxon>
        <taxon>Peronosporomycetes</taxon>
        <taxon>Albuginales</taxon>
        <taxon>Albuginaceae</taxon>
        <taxon>Albugo</taxon>
    </lineage>
</organism>
<comment type="subcellular location">
    <subcellularLocation>
        <location evidence="1">Secreted</location>
    </subcellularLocation>
</comment>
<name>F0W8F8_9STRA</name>
<dbReference type="GO" id="GO:0005576">
    <property type="term" value="C:extracellular region"/>
    <property type="evidence" value="ECO:0007669"/>
    <property type="project" value="UniProtKB-SubCell"/>
</dbReference>
<keyword evidence="7" id="KW-0812">Transmembrane</keyword>
<evidence type="ECO:0000256" key="2">
    <source>
        <dbReference type="ARBA" id="ARBA00009544"/>
    </source>
</evidence>
<dbReference type="SMART" id="SM01187">
    <property type="entry name" value="Elicitin"/>
    <property type="match status" value="1"/>
</dbReference>
<evidence type="ECO:0000256" key="1">
    <source>
        <dbReference type="ARBA" id="ARBA00004613"/>
    </source>
</evidence>
<dbReference type="Pfam" id="PF00964">
    <property type="entry name" value="Elicitin"/>
    <property type="match status" value="1"/>
</dbReference>
<dbReference type="Gene3D" id="1.10.239.10">
    <property type="entry name" value="Elicitin domain"/>
    <property type="match status" value="1"/>
</dbReference>
<feature type="region of interest" description="Disordered" evidence="6">
    <location>
        <begin position="119"/>
        <end position="174"/>
    </location>
</feature>
<dbReference type="InterPro" id="IPR002200">
    <property type="entry name" value="Elicitin"/>
</dbReference>
<evidence type="ECO:0000256" key="5">
    <source>
        <dbReference type="ARBA" id="ARBA00023157"/>
    </source>
</evidence>
<keyword evidence="5" id="KW-1015">Disulfide bond</keyword>
<evidence type="ECO:0000256" key="6">
    <source>
        <dbReference type="SAM" id="MobiDB-lite"/>
    </source>
</evidence>
<evidence type="ECO:0000256" key="4">
    <source>
        <dbReference type="ARBA" id="ARBA00022978"/>
    </source>
</evidence>
<dbReference type="AlphaFoldDB" id="F0W8F8"/>